<evidence type="ECO:0000256" key="1">
    <source>
        <dbReference type="SAM" id="MobiDB-lite"/>
    </source>
</evidence>
<accession>A0ABZ2MLF9</accession>
<organism evidence="2 3">
    <name type="scientific">Janibacter alittae</name>
    <dbReference type="NCBI Taxonomy" id="3115209"/>
    <lineage>
        <taxon>Bacteria</taxon>
        <taxon>Bacillati</taxon>
        <taxon>Actinomycetota</taxon>
        <taxon>Actinomycetes</taxon>
        <taxon>Micrococcales</taxon>
        <taxon>Intrasporangiaceae</taxon>
        <taxon>Janibacter</taxon>
    </lineage>
</organism>
<protein>
    <submittedName>
        <fullName evidence="2">Uncharacterized protein</fullName>
    </submittedName>
</protein>
<sequence>MNAQTVARPVVRVEELKRAWQAVQSGQFSTTRGQQESKTTSAPDAAWDPAEAVLPVIGCIGGAGATTTAVAIAQQAGASRVLECCSATASGLAAAAHEELGRQGGWNVGRRERVTLQRPAGVLLGPAEVPLPLMSPGQKGLTVLDVGWELGQVLSLPSWLGDQLLHAPTVVAVTAATVPGLRRLEGVLALLESTHIVAAVIGPRRKRWAPGVAASMGRLTSDLDDARNLVEVPSDKTLAAHGVEPTPLPPALLNAAGHLLRLTEAGTTMKGRHE</sequence>
<evidence type="ECO:0000313" key="2">
    <source>
        <dbReference type="EMBL" id="WXB77884.1"/>
    </source>
</evidence>
<dbReference type="EMBL" id="CP144913">
    <property type="protein sequence ID" value="WXB77884.1"/>
    <property type="molecule type" value="Genomic_DNA"/>
</dbReference>
<dbReference type="Proteomes" id="UP001382727">
    <property type="component" value="Chromosome"/>
</dbReference>
<feature type="region of interest" description="Disordered" evidence="1">
    <location>
        <begin position="24"/>
        <end position="46"/>
    </location>
</feature>
<evidence type="ECO:0000313" key="3">
    <source>
        <dbReference type="Proteomes" id="UP001382727"/>
    </source>
</evidence>
<feature type="compositionally biased region" description="Polar residues" evidence="1">
    <location>
        <begin position="24"/>
        <end position="42"/>
    </location>
</feature>
<gene>
    <name evidence="2" type="ORF">V1351_07355</name>
</gene>
<proteinExistence type="predicted"/>
<dbReference type="RefSeq" id="WP_338752178.1">
    <property type="nucleotide sequence ID" value="NZ_CP144913.1"/>
</dbReference>
<reference evidence="2 3" key="1">
    <citation type="submission" date="2024-02" db="EMBL/GenBank/DDBJ databases">
        <title>Janibacter sp. nov., isolated from gut of marine sandworm.</title>
        <authorList>
            <person name="Kim B."/>
            <person name="Jun M.O."/>
            <person name="Shin N.-R."/>
        </authorList>
    </citation>
    <scope>NUCLEOTIDE SEQUENCE [LARGE SCALE GENOMIC DNA]</scope>
    <source>
        <strain evidence="2 3">A1S7</strain>
    </source>
</reference>
<name>A0ABZ2MLF9_9MICO</name>
<keyword evidence="3" id="KW-1185">Reference proteome</keyword>